<dbReference type="PANTHER" id="PTHR37542">
    <property type="entry name" value="HELO DOMAIN-CONTAINING PROTEIN-RELATED"/>
    <property type="match status" value="1"/>
</dbReference>
<dbReference type="OrthoDB" id="5081537at2759"/>
<proteinExistence type="predicted"/>
<keyword evidence="3" id="KW-1185">Reference proteome</keyword>
<dbReference type="InterPro" id="IPR011009">
    <property type="entry name" value="Kinase-like_dom_sf"/>
</dbReference>
<comment type="caution">
    <text evidence="2">The sequence shown here is derived from an EMBL/GenBank/DDBJ whole genome shotgun (WGS) entry which is preliminary data.</text>
</comment>
<dbReference type="EMBL" id="MTQA01000595">
    <property type="protein sequence ID" value="PNP55393.1"/>
    <property type="molecule type" value="Genomic_DNA"/>
</dbReference>
<feature type="domain" description="Prion-inhibition and propagation HeLo" evidence="1">
    <location>
        <begin position="5"/>
        <end position="191"/>
    </location>
</feature>
<gene>
    <name evidence="2" type="ORF">FNYG_15520</name>
</gene>
<dbReference type="Pfam" id="PF14479">
    <property type="entry name" value="HeLo"/>
    <property type="match status" value="1"/>
</dbReference>
<dbReference type="SUPFAM" id="SSF56112">
    <property type="entry name" value="Protein kinase-like (PK-like)"/>
    <property type="match status" value="1"/>
</dbReference>
<dbReference type="STRING" id="42673.A0A2K0UC97"/>
<dbReference type="InterPro" id="IPR038305">
    <property type="entry name" value="HeLo_sf"/>
</dbReference>
<evidence type="ECO:0000259" key="1">
    <source>
        <dbReference type="Pfam" id="PF14479"/>
    </source>
</evidence>
<dbReference type="InterPro" id="IPR029498">
    <property type="entry name" value="HeLo_dom"/>
</dbReference>
<name>A0A2K0UC97_GIBNY</name>
<protein>
    <recommendedName>
        <fullName evidence="1">Prion-inhibition and propagation HeLo domain-containing protein</fullName>
    </recommendedName>
</protein>
<evidence type="ECO:0000313" key="2">
    <source>
        <dbReference type="EMBL" id="PNP55393.1"/>
    </source>
</evidence>
<evidence type="ECO:0000313" key="3">
    <source>
        <dbReference type="Proteomes" id="UP000236664"/>
    </source>
</evidence>
<dbReference type="AlphaFoldDB" id="A0A2K0UC97"/>
<organism evidence="2 3">
    <name type="scientific">Gibberella nygamai</name>
    <name type="common">Bean root rot disease fungus</name>
    <name type="synonym">Fusarium nygamai</name>
    <dbReference type="NCBI Taxonomy" id="42673"/>
    <lineage>
        <taxon>Eukaryota</taxon>
        <taxon>Fungi</taxon>
        <taxon>Dikarya</taxon>
        <taxon>Ascomycota</taxon>
        <taxon>Pezizomycotina</taxon>
        <taxon>Sordariomycetes</taxon>
        <taxon>Hypocreomycetidae</taxon>
        <taxon>Hypocreales</taxon>
        <taxon>Nectriaceae</taxon>
        <taxon>Fusarium</taxon>
        <taxon>Fusarium fujikuroi species complex</taxon>
    </lineage>
</organism>
<dbReference type="Proteomes" id="UP000236664">
    <property type="component" value="Unassembled WGS sequence"/>
</dbReference>
<sequence>MEAAGLAFGVIPIAIELFNQSVAAYKLFIEGKELEKTAAHMGARLAIEERRLVQWGEGSGLHSDSKPEIPSDAFGLDSRLLQNKALCDVVIRTLTCIKDVLYDTDSLSKKYGMKISSMDIPKDAEKGVVTEDIKVDEKAPLHSPKSSVSRLSRFKWAIKDKDKFSELLEQLKYYNDSLYSLLPREIGVTITRDVLAFLVASASDNSLLQFRSLGRKEERLASPGGANRYGGISSAASIALKIRHQTMKEDAITVIPKSEIHPDSEGSRLATWKKPGEDARVFLEAKQTVRSEAQGDGFGGVRLLASLLNRTSTAREFSALRCLGISHMSSEAPTLIYDLPDDANPIAEPATLYEMLTDGSGWVPTLDDRFELAKVIAGAIFQMHSAGWMHKDVSSHNILFFKHTAKDRDKGLYNVNRPYLKGFRFSRRVYIPSSDSDFEMVSYRSKRRGGGGNREGGFFGDNHQLKSHAMRRSYEPSMGQTKFKRKEHENTELLREAIYQHPAYVFHKLISEATSNGYSELSDYKEHNKKETYFTCRHEYYSLGLLLLEIGLWRPIETMDFLTTPVAATGIWDFPLSLSLTYDHGVWEERNFNGRIMTATKTIRAARYRLLSSRDENIWPAELQSYVQELRQVLGEERIEGISLKVCNAASPDNVESFWSLWDEVYPHVILRKDAVGLSKRAIGLQMGRRYRDVIIRCLNSDLSIPPASDEFKWLRAFNWLIVKELDKCCV</sequence>
<dbReference type="Gene3D" id="1.10.510.10">
    <property type="entry name" value="Transferase(Phosphotransferase) domain 1"/>
    <property type="match status" value="1"/>
</dbReference>
<reference evidence="2 3" key="1">
    <citation type="submission" date="2017-06" db="EMBL/GenBank/DDBJ databases">
        <title>Genome of Fusarium nygamai isolate CS10214.</title>
        <authorList>
            <person name="Gardiner D.M."/>
            <person name="Obanor F."/>
            <person name="Kazan K."/>
        </authorList>
    </citation>
    <scope>NUCLEOTIDE SEQUENCE [LARGE SCALE GENOMIC DNA]</scope>
    <source>
        <strain evidence="2 3">CS10214</strain>
    </source>
</reference>
<accession>A0A2K0UC97</accession>
<dbReference type="Gene3D" id="1.20.120.1020">
    <property type="entry name" value="Prion-inhibition and propagation, HeLo domain"/>
    <property type="match status" value="1"/>
</dbReference>